<dbReference type="EC" id="2.7.1.24" evidence="3 4"/>
<dbReference type="CDD" id="cd02022">
    <property type="entry name" value="DPCK"/>
    <property type="match status" value="1"/>
</dbReference>
<keyword evidence="3 5" id="KW-0808">Transferase</keyword>
<evidence type="ECO:0000256" key="2">
    <source>
        <dbReference type="ARBA" id="ARBA00022840"/>
    </source>
</evidence>
<dbReference type="NCBIfam" id="TIGR00152">
    <property type="entry name" value="dephospho-CoA kinase"/>
    <property type="match status" value="1"/>
</dbReference>
<comment type="function">
    <text evidence="3">Catalyzes the phosphorylation of the 3'-hydroxyl group of dephosphocoenzyme A to form coenzyme A.</text>
</comment>
<comment type="pathway">
    <text evidence="3">Cofactor biosynthesis; coenzyme A biosynthesis; CoA from (R)-pantothenate: step 5/5.</text>
</comment>
<gene>
    <name evidence="3 5" type="primary">coaE</name>
    <name evidence="5" type="ORF">ACJDUH_06635</name>
</gene>
<dbReference type="PANTHER" id="PTHR10695:SF46">
    <property type="entry name" value="BIFUNCTIONAL COENZYME A SYNTHASE-RELATED"/>
    <property type="match status" value="1"/>
</dbReference>
<dbReference type="HAMAP" id="MF_00376">
    <property type="entry name" value="Dephospho_CoA_kinase"/>
    <property type="match status" value="1"/>
</dbReference>
<keyword evidence="3 5" id="KW-0418">Kinase</keyword>
<evidence type="ECO:0000256" key="3">
    <source>
        <dbReference type="HAMAP-Rule" id="MF_00376"/>
    </source>
</evidence>
<dbReference type="Gene3D" id="3.40.50.300">
    <property type="entry name" value="P-loop containing nucleotide triphosphate hydrolases"/>
    <property type="match status" value="1"/>
</dbReference>
<proteinExistence type="inferred from homology"/>
<sequence length="204" mass="23416">MIKVGLTGGIGSGKSTVSNFLKEKGIPIIDADIISRDILILYPEVVGNIRKEFGSEFFDDKGLLKRRELGNFVFKNTEGKLKLEALTIPYIIKEIFLKIEKYKDEGFKMCIVDAPTLIETGLYKAMDFNILVWVDLNTQIERVVKRDNLNLDDVKNRINAQIPLEDKKKYVNFIIDNRSSIEATMKQVDKVLQEIYSSEVRYET</sequence>
<dbReference type="InterPro" id="IPR027417">
    <property type="entry name" value="P-loop_NTPase"/>
</dbReference>
<dbReference type="EMBL" id="JBJHZY010000001">
    <property type="protein sequence ID" value="MFL0267775.1"/>
    <property type="molecule type" value="Genomic_DNA"/>
</dbReference>
<evidence type="ECO:0000256" key="1">
    <source>
        <dbReference type="ARBA" id="ARBA00022741"/>
    </source>
</evidence>
<keyword evidence="2 3" id="KW-0067">ATP-binding</keyword>
<keyword evidence="1 3" id="KW-0547">Nucleotide-binding</keyword>
<protein>
    <recommendedName>
        <fullName evidence="3 4">Dephospho-CoA kinase</fullName>
        <ecNumber evidence="3 4">2.7.1.24</ecNumber>
    </recommendedName>
    <alternativeName>
        <fullName evidence="3">Dephosphocoenzyme A kinase</fullName>
    </alternativeName>
</protein>
<dbReference type="GO" id="GO:0004140">
    <property type="term" value="F:dephospho-CoA kinase activity"/>
    <property type="evidence" value="ECO:0007669"/>
    <property type="project" value="UniProtKB-EC"/>
</dbReference>
<dbReference type="RefSeq" id="WP_406764368.1">
    <property type="nucleotide sequence ID" value="NZ_JBJHZY010000001.1"/>
</dbReference>
<keyword evidence="3" id="KW-0963">Cytoplasm</keyword>
<dbReference type="Proteomes" id="UP001623661">
    <property type="component" value="Unassembled WGS sequence"/>
</dbReference>
<dbReference type="PROSITE" id="PS51219">
    <property type="entry name" value="DPCK"/>
    <property type="match status" value="1"/>
</dbReference>
<comment type="similarity">
    <text evidence="3">Belongs to the CoaE family.</text>
</comment>
<dbReference type="PANTHER" id="PTHR10695">
    <property type="entry name" value="DEPHOSPHO-COA KINASE-RELATED"/>
    <property type="match status" value="1"/>
</dbReference>
<comment type="caution">
    <text evidence="5">The sequence shown here is derived from an EMBL/GenBank/DDBJ whole genome shotgun (WGS) entry which is preliminary data.</text>
</comment>
<dbReference type="Pfam" id="PF01121">
    <property type="entry name" value="CoaE"/>
    <property type="match status" value="1"/>
</dbReference>
<comment type="catalytic activity">
    <reaction evidence="3">
        <text>3'-dephospho-CoA + ATP = ADP + CoA + H(+)</text>
        <dbReference type="Rhea" id="RHEA:18245"/>
        <dbReference type="ChEBI" id="CHEBI:15378"/>
        <dbReference type="ChEBI" id="CHEBI:30616"/>
        <dbReference type="ChEBI" id="CHEBI:57287"/>
        <dbReference type="ChEBI" id="CHEBI:57328"/>
        <dbReference type="ChEBI" id="CHEBI:456216"/>
        <dbReference type="EC" id="2.7.1.24"/>
    </reaction>
</comment>
<reference evidence="5 6" key="1">
    <citation type="submission" date="2024-11" db="EMBL/GenBank/DDBJ databases">
        <authorList>
            <person name="Heng Y.C."/>
            <person name="Lim A.C.H."/>
            <person name="Lee J.K.Y."/>
            <person name="Kittelmann S."/>
        </authorList>
    </citation>
    <scope>NUCLEOTIDE SEQUENCE [LARGE SCALE GENOMIC DNA]</scope>
    <source>
        <strain evidence="5 6">WILCCON 0202</strain>
    </source>
</reference>
<organism evidence="5 6">
    <name type="scientific">Candidatus Clostridium radicumherbarum</name>
    <dbReference type="NCBI Taxonomy" id="3381662"/>
    <lineage>
        <taxon>Bacteria</taxon>
        <taxon>Bacillati</taxon>
        <taxon>Bacillota</taxon>
        <taxon>Clostridia</taxon>
        <taxon>Eubacteriales</taxon>
        <taxon>Clostridiaceae</taxon>
        <taxon>Clostridium</taxon>
    </lineage>
</organism>
<evidence type="ECO:0000313" key="5">
    <source>
        <dbReference type="EMBL" id="MFL0267775.1"/>
    </source>
</evidence>
<dbReference type="InterPro" id="IPR001977">
    <property type="entry name" value="Depp_CoAkinase"/>
</dbReference>
<dbReference type="SUPFAM" id="SSF52540">
    <property type="entry name" value="P-loop containing nucleoside triphosphate hydrolases"/>
    <property type="match status" value="1"/>
</dbReference>
<keyword evidence="6" id="KW-1185">Reference proteome</keyword>
<keyword evidence="3" id="KW-0173">Coenzyme A biosynthesis</keyword>
<evidence type="ECO:0000256" key="4">
    <source>
        <dbReference type="NCBIfam" id="TIGR00152"/>
    </source>
</evidence>
<accession>A0ABW8TS13</accession>
<evidence type="ECO:0000313" key="6">
    <source>
        <dbReference type="Proteomes" id="UP001623661"/>
    </source>
</evidence>
<feature type="binding site" evidence="3">
    <location>
        <begin position="11"/>
        <end position="16"/>
    </location>
    <ligand>
        <name>ATP</name>
        <dbReference type="ChEBI" id="CHEBI:30616"/>
    </ligand>
</feature>
<name>A0ABW8TS13_9CLOT</name>
<comment type="subcellular location">
    <subcellularLocation>
        <location evidence="3">Cytoplasm</location>
    </subcellularLocation>
</comment>